<comment type="similarity">
    <text evidence="1">Belongs to the 'phage' integrase family.</text>
</comment>
<dbReference type="GO" id="GO:0006310">
    <property type="term" value="P:DNA recombination"/>
    <property type="evidence" value="ECO:0007669"/>
    <property type="project" value="UniProtKB-KW"/>
</dbReference>
<dbReference type="PATRIC" id="fig|294.195.peg.55"/>
<feature type="domain" description="Tyr recombinase" evidence="5">
    <location>
        <begin position="33"/>
        <end position="230"/>
    </location>
</feature>
<proteinExistence type="inferred from homology"/>
<evidence type="ECO:0000256" key="1">
    <source>
        <dbReference type="ARBA" id="ARBA00008857"/>
    </source>
</evidence>
<dbReference type="AlphaFoldDB" id="A0A109LB31"/>
<dbReference type="PANTHER" id="PTHR30629:SF2">
    <property type="entry name" value="PROPHAGE INTEGRASE INTS-RELATED"/>
    <property type="match status" value="1"/>
</dbReference>
<dbReference type="InterPro" id="IPR011010">
    <property type="entry name" value="DNA_brk_join_enz"/>
</dbReference>
<dbReference type="Proteomes" id="UP000063434">
    <property type="component" value="Unassembled WGS sequence"/>
</dbReference>
<dbReference type="InterPro" id="IPR002104">
    <property type="entry name" value="Integrase_catalytic"/>
</dbReference>
<evidence type="ECO:0000313" key="6">
    <source>
        <dbReference type="EMBL" id="KWV84225.1"/>
    </source>
</evidence>
<dbReference type="GO" id="GO:0015074">
    <property type="term" value="P:DNA integration"/>
    <property type="evidence" value="ECO:0007669"/>
    <property type="project" value="UniProtKB-KW"/>
</dbReference>
<evidence type="ECO:0000256" key="4">
    <source>
        <dbReference type="SAM" id="MobiDB-lite"/>
    </source>
</evidence>
<feature type="region of interest" description="Disordered" evidence="4">
    <location>
        <begin position="135"/>
        <end position="167"/>
    </location>
</feature>
<dbReference type="InterPro" id="IPR050808">
    <property type="entry name" value="Phage_Integrase"/>
</dbReference>
<dbReference type="PANTHER" id="PTHR30629">
    <property type="entry name" value="PROPHAGE INTEGRASE"/>
    <property type="match status" value="1"/>
</dbReference>
<keyword evidence="3" id="KW-0233">DNA recombination</keyword>
<comment type="caution">
    <text evidence="6">The sequence shown here is derived from an EMBL/GenBank/DDBJ whole genome shotgun (WGS) entry which is preliminary data.</text>
</comment>
<evidence type="ECO:0000256" key="3">
    <source>
        <dbReference type="ARBA" id="ARBA00023172"/>
    </source>
</evidence>
<reference evidence="6 7" key="1">
    <citation type="submission" date="2015-05" db="EMBL/GenBank/DDBJ databases">
        <title>A genomic and transcriptomic approach to investigate the blue pigment phenotype in Pseudomonas fluorescens.</title>
        <authorList>
            <person name="Andreani N.A."/>
            <person name="Cardazzo B."/>
        </authorList>
    </citation>
    <scope>NUCLEOTIDE SEQUENCE [LARGE SCALE GENOMIC DNA]</scope>
    <source>
        <strain evidence="6 7">Ps_40</strain>
    </source>
</reference>
<evidence type="ECO:0000259" key="5">
    <source>
        <dbReference type="PROSITE" id="PS51898"/>
    </source>
</evidence>
<dbReference type="InterPro" id="IPR013762">
    <property type="entry name" value="Integrase-like_cat_sf"/>
</dbReference>
<sequence length="252" mass="28486">MRQMFRFAVDRDLIEHDPSASIRKAKIGGKDVERDRVLTDDEIRSLAKKAPGAGLLMTTEAAIWIALSTCCRIGELLNSRWEHVDLKQRTWLIPAEHSKNGKPHTVFLSNFAVSQFERVQSINIRSAWCYPNTDNRGPVNSKTVTKQLGDRQRQPEQGTMSRRSAKAQSLLLPGGKWTPHDLRRTGATLMTALGVIPEVAERCLNHTEDNKVKRIYQRHSYTAEMTAAWNLLGEHLELLTNPRVTDINPPTA</sequence>
<dbReference type="Gene3D" id="1.10.443.10">
    <property type="entry name" value="Intergrase catalytic core"/>
    <property type="match status" value="1"/>
</dbReference>
<keyword evidence="2" id="KW-0229">DNA integration</keyword>
<protein>
    <submittedName>
        <fullName evidence="6">Prophage CP4-57 integrase</fullName>
    </submittedName>
</protein>
<dbReference type="PROSITE" id="PS51898">
    <property type="entry name" value="TYR_RECOMBINASE"/>
    <property type="match status" value="1"/>
</dbReference>
<dbReference type="CDD" id="cd00801">
    <property type="entry name" value="INT_P4_C"/>
    <property type="match status" value="1"/>
</dbReference>
<dbReference type="Pfam" id="PF00589">
    <property type="entry name" value="Phage_integrase"/>
    <property type="match status" value="1"/>
</dbReference>
<accession>A0A109LB31</accession>
<name>A0A109LB31_PSEFL</name>
<gene>
    <name evidence="6" type="primary">intA_1</name>
    <name evidence="6" type="ORF">PFL603g_00051</name>
</gene>
<dbReference type="SUPFAM" id="SSF56349">
    <property type="entry name" value="DNA breaking-rejoining enzymes"/>
    <property type="match status" value="1"/>
</dbReference>
<evidence type="ECO:0000313" key="7">
    <source>
        <dbReference type="Proteomes" id="UP000063434"/>
    </source>
</evidence>
<dbReference type="EMBL" id="LCYC01000002">
    <property type="protein sequence ID" value="KWV84225.1"/>
    <property type="molecule type" value="Genomic_DNA"/>
</dbReference>
<feature type="compositionally biased region" description="Polar residues" evidence="4">
    <location>
        <begin position="135"/>
        <end position="146"/>
    </location>
</feature>
<dbReference type="GO" id="GO:0003677">
    <property type="term" value="F:DNA binding"/>
    <property type="evidence" value="ECO:0007669"/>
    <property type="project" value="InterPro"/>
</dbReference>
<evidence type="ECO:0000256" key="2">
    <source>
        <dbReference type="ARBA" id="ARBA00022908"/>
    </source>
</evidence>
<organism evidence="6 7">
    <name type="scientific">Pseudomonas fluorescens</name>
    <dbReference type="NCBI Taxonomy" id="294"/>
    <lineage>
        <taxon>Bacteria</taxon>
        <taxon>Pseudomonadati</taxon>
        <taxon>Pseudomonadota</taxon>
        <taxon>Gammaproteobacteria</taxon>
        <taxon>Pseudomonadales</taxon>
        <taxon>Pseudomonadaceae</taxon>
        <taxon>Pseudomonas</taxon>
    </lineage>
</organism>